<comment type="caution">
    <text evidence="1">The sequence shown here is derived from an EMBL/GenBank/DDBJ whole genome shotgun (WGS) entry which is preliminary data.</text>
</comment>
<name>A0AAV8PKY7_ENSVE</name>
<evidence type="ECO:0000313" key="1">
    <source>
        <dbReference type="EMBL" id="KAJ8493359.1"/>
    </source>
</evidence>
<dbReference type="EMBL" id="JAQQAF010000004">
    <property type="protein sequence ID" value="KAJ8493359.1"/>
    <property type="molecule type" value="Genomic_DNA"/>
</dbReference>
<sequence>MGIRRIVSISASCCSPPIAEPSTNLFVSGEPLVLPFLTPWSSFLSSLLVSLFCVSRAPFAVADHINWRKALPLIPIVEDSSSLVCRFFCLKLIYEICLSRRVC</sequence>
<proteinExistence type="predicted"/>
<protein>
    <submittedName>
        <fullName evidence="1">Uncharacterized protein</fullName>
    </submittedName>
</protein>
<dbReference type="AlphaFoldDB" id="A0AAV8PKY7"/>
<reference evidence="1 2" key="1">
    <citation type="submission" date="2022-12" db="EMBL/GenBank/DDBJ databases">
        <title>Chromosome-scale assembly of the Ensete ventricosum genome.</title>
        <authorList>
            <person name="Dussert Y."/>
            <person name="Stocks J."/>
            <person name="Wendawek A."/>
            <person name="Woldeyes F."/>
            <person name="Nichols R.A."/>
            <person name="Borrell J.S."/>
        </authorList>
    </citation>
    <scope>NUCLEOTIDE SEQUENCE [LARGE SCALE GENOMIC DNA]</scope>
    <source>
        <strain evidence="2">cv. Maze</strain>
        <tissue evidence="1">Seeds</tissue>
    </source>
</reference>
<accession>A0AAV8PKY7</accession>
<organism evidence="1 2">
    <name type="scientific">Ensete ventricosum</name>
    <name type="common">Abyssinian banana</name>
    <name type="synonym">Musa ensete</name>
    <dbReference type="NCBI Taxonomy" id="4639"/>
    <lineage>
        <taxon>Eukaryota</taxon>
        <taxon>Viridiplantae</taxon>
        <taxon>Streptophyta</taxon>
        <taxon>Embryophyta</taxon>
        <taxon>Tracheophyta</taxon>
        <taxon>Spermatophyta</taxon>
        <taxon>Magnoliopsida</taxon>
        <taxon>Liliopsida</taxon>
        <taxon>Zingiberales</taxon>
        <taxon>Musaceae</taxon>
        <taxon>Ensete</taxon>
    </lineage>
</organism>
<evidence type="ECO:0000313" key="2">
    <source>
        <dbReference type="Proteomes" id="UP001222027"/>
    </source>
</evidence>
<gene>
    <name evidence="1" type="ORF">OPV22_015080</name>
</gene>
<keyword evidence="2" id="KW-1185">Reference proteome</keyword>
<dbReference type="Proteomes" id="UP001222027">
    <property type="component" value="Unassembled WGS sequence"/>
</dbReference>